<dbReference type="InterPro" id="IPR018337">
    <property type="entry name" value="Cell_wall/Cho-bd_repeat"/>
</dbReference>
<protein>
    <recommendedName>
        <fullName evidence="5">Cell wall-binding protein</fullName>
    </recommendedName>
</protein>
<proteinExistence type="predicted"/>
<dbReference type="Pfam" id="PF19127">
    <property type="entry name" value="Choline_bind_3"/>
    <property type="match status" value="1"/>
</dbReference>
<evidence type="ECO:0008006" key="5">
    <source>
        <dbReference type="Google" id="ProtNLM"/>
    </source>
</evidence>
<sequence>MEFDYSGWKVLKGKWHFFYNGFVKKGWIQDGHAWYYLNDDGEMQTGWIKDGEGEYFSNSRGVMQTGWICDCETSYYANKNGLIQKGKVTIQGKLYNFSEDGKLIL</sequence>
<dbReference type="SUPFAM" id="SSF69360">
    <property type="entry name" value="Cell wall binding repeat"/>
    <property type="match status" value="1"/>
</dbReference>
<evidence type="ECO:0000313" key="4">
    <source>
        <dbReference type="Proteomes" id="UP000094652"/>
    </source>
</evidence>
<dbReference type="EMBL" id="CP017253">
    <property type="protein sequence ID" value="AOR24570.1"/>
    <property type="molecule type" value="Genomic_DNA"/>
</dbReference>
<keyword evidence="4" id="KW-1185">Reference proteome</keyword>
<dbReference type="RefSeq" id="WP_069680697.1">
    <property type="nucleotide sequence ID" value="NZ_CP017253.2"/>
</dbReference>
<dbReference type="PROSITE" id="PS51170">
    <property type="entry name" value="CW"/>
    <property type="match status" value="1"/>
</dbReference>
<name>A0A1D7XN07_9CLOT</name>
<reference evidence="4" key="1">
    <citation type="submission" date="2016-09" db="EMBL/GenBank/DDBJ databases">
        <title>Genomics of Clostridium taeniosporum, an organism which forms endospores with ribbon-like appendages.</title>
        <authorList>
            <person name="Walker J.R."/>
        </authorList>
    </citation>
    <scope>NUCLEOTIDE SEQUENCE [LARGE SCALE GENOMIC DNA]</scope>
    <source>
        <strain evidence="4">1/k</strain>
    </source>
</reference>
<evidence type="ECO:0000256" key="1">
    <source>
        <dbReference type="ARBA" id="ARBA00022737"/>
    </source>
</evidence>
<dbReference type="Proteomes" id="UP000094652">
    <property type="component" value="Chromosome"/>
</dbReference>
<gene>
    <name evidence="3" type="ORF">BGI42_12840</name>
</gene>
<evidence type="ECO:0000313" key="3">
    <source>
        <dbReference type="EMBL" id="AOR24570.1"/>
    </source>
</evidence>
<evidence type="ECO:0000256" key="2">
    <source>
        <dbReference type="PROSITE-ProRule" id="PRU00591"/>
    </source>
</evidence>
<dbReference type="Gene3D" id="2.10.270.10">
    <property type="entry name" value="Cholin Binding"/>
    <property type="match status" value="1"/>
</dbReference>
<dbReference type="AlphaFoldDB" id="A0A1D7XN07"/>
<organism evidence="3 4">
    <name type="scientific">Clostridium taeniosporum</name>
    <dbReference type="NCBI Taxonomy" id="394958"/>
    <lineage>
        <taxon>Bacteria</taxon>
        <taxon>Bacillati</taxon>
        <taxon>Bacillota</taxon>
        <taxon>Clostridia</taxon>
        <taxon>Eubacteriales</taxon>
        <taxon>Clostridiaceae</taxon>
        <taxon>Clostridium</taxon>
    </lineage>
</organism>
<dbReference type="STRING" id="394958.BGI42_12840"/>
<dbReference type="OrthoDB" id="2218672at2"/>
<dbReference type="KEGG" id="ctae:BGI42_12840"/>
<accession>A0A1D7XN07</accession>
<keyword evidence="1" id="KW-0677">Repeat</keyword>
<feature type="repeat" description="Cell wall-binding" evidence="2">
    <location>
        <begin position="24"/>
        <end position="43"/>
    </location>
</feature>